<gene>
    <name evidence="3" type="ORF">NBG4_660011</name>
</gene>
<proteinExistence type="predicted"/>
<keyword evidence="4" id="KW-1185">Reference proteome</keyword>
<name>A0A2U3QK29_9BACT</name>
<sequence length="332" mass="37305">MKNRGKDSGNLGWILFFYSVPSRPVSNRMKIWRKLSKAGAVQIKGAVYLLPMNDEHYEFFQWLVAEVSSMGGEAAFTKVEAIDSMKDNEIMDIFNAHKDAEYQVISKALDELETKINSIKKGSMPQNLKAISEQIAKLSKSCGETLKTDFFSSKAGSAIRSRFNTLDAAMKGFAGTPPESKPAGVPPRRLDDYQRMVWISRRRPFVDRMASAWLIRRFIDKNATFRLTDEKELANPGKNEVAFDVSGGTFTHVGDLCTFEVLVKTFGLKDKAVRKISEIVHELDIRDDKYSNAESAGLEVILSGFKMSVKDDMDLLEKGMSVFEMMYLSKAG</sequence>
<evidence type="ECO:0000313" key="3">
    <source>
        <dbReference type="EMBL" id="SPQ01690.1"/>
    </source>
</evidence>
<reference evidence="4" key="1">
    <citation type="submission" date="2018-03" db="EMBL/GenBank/DDBJ databases">
        <authorList>
            <person name="Zecchin S."/>
        </authorList>
    </citation>
    <scope>NUCLEOTIDE SEQUENCE [LARGE SCALE GENOMIC DNA]</scope>
</reference>
<dbReference type="InterPro" id="IPR018634">
    <property type="entry name" value="ChrB_C"/>
</dbReference>
<organism evidence="3 4">
    <name type="scientific">Candidatus Sulfobium mesophilum</name>
    <dbReference type="NCBI Taxonomy" id="2016548"/>
    <lineage>
        <taxon>Bacteria</taxon>
        <taxon>Pseudomonadati</taxon>
        <taxon>Nitrospirota</taxon>
        <taxon>Nitrospiria</taxon>
        <taxon>Nitrospirales</taxon>
        <taxon>Nitrospiraceae</taxon>
        <taxon>Candidatus Sulfobium</taxon>
    </lineage>
</organism>
<dbReference type="Proteomes" id="UP000245125">
    <property type="component" value="Unassembled WGS sequence"/>
</dbReference>
<dbReference type="Pfam" id="PF20229">
    <property type="entry name" value="ChrB_N"/>
    <property type="match status" value="1"/>
</dbReference>
<evidence type="ECO:0008006" key="5">
    <source>
        <dbReference type="Google" id="ProtNLM"/>
    </source>
</evidence>
<evidence type="ECO:0000313" key="4">
    <source>
        <dbReference type="Proteomes" id="UP000245125"/>
    </source>
</evidence>
<accession>A0A2U3QK29</accession>
<feature type="domain" description="ChrB C-terminal" evidence="1">
    <location>
        <begin position="198"/>
        <end position="327"/>
    </location>
</feature>
<feature type="domain" description="ChrB N-terminal" evidence="2">
    <location>
        <begin position="28"/>
        <end position="174"/>
    </location>
</feature>
<dbReference type="InterPro" id="IPR046858">
    <property type="entry name" value="ChrB_N"/>
</dbReference>
<protein>
    <recommendedName>
        <fullName evidence="5">Chromate resistance protein</fullName>
    </recommendedName>
</protein>
<dbReference type="Pfam" id="PF09828">
    <property type="entry name" value="ChrB_C"/>
    <property type="match status" value="1"/>
</dbReference>
<evidence type="ECO:0000259" key="2">
    <source>
        <dbReference type="Pfam" id="PF20229"/>
    </source>
</evidence>
<dbReference type="OrthoDB" id="9784302at2"/>
<dbReference type="AlphaFoldDB" id="A0A2U3QK29"/>
<evidence type="ECO:0000259" key="1">
    <source>
        <dbReference type="Pfam" id="PF09828"/>
    </source>
</evidence>
<dbReference type="EMBL" id="OUUY01000115">
    <property type="protein sequence ID" value="SPQ01690.1"/>
    <property type="molecule type" value="Genomic_DNA"/>
</dbReference>